<evidence type="ECO:0008006" key="3">
    <source>
        <dbReference type="Google" id="ProtNLM"/>
    </source>
</evidence>
<dbReference type="RefSeq" id="WP_179699908.1">
    <property type="nucleotide sequence ID" value="NZ_BAAAHA010000004.1"/>
</dbReference>
<comment type="caution">
    <text evidence="1">The sequence shown here is derived from an EMBL/GenBank/DDBJ whole genome shotgun (WGS) entry which is preliminary data.</text>
</comment>
<proteinExistence type="predicted"/>
<protein>
    <recommendedName>
        <fullName evidence="3">Alpha/beta hydrolase</fullName>
    </recommendedName>
</protein>
<name>A0A853DMJ5_9MICO</name>
<reference evidence="1 2" key="1">
    <citation type="submission" date="2020-07" db="EMBL/GenBank/DDBJ databases">
        <title>Sequencing the genomes of 1000 actinobacteria strains.</title>
        <authorList>
            <person name="Klenk H.-P."/>
        </authorList>
    </citation>
    <scope>NUCLEOTIDE SEQUENCE [LARGE SCALE GENOMIC DNA]</scope>
    <source>
        <strain evidence="1 2">DSM 15166</strain>
    </source>
</reference>
<dbReference type="Proteomes" id="UP000521075">
    <property type="component" value="Unassembled WGS sequence"/>
</dbReference>
<sequence>MSLTPHNALVRDVGFSGEAGRAAETLLESRRRALITIADGASKVPALITRANDQLDHARRVSNEIGARTAPPMRAEAAAAAKAALAQSNEQDAKRAYTAVVKELRALAAEMKPLVADLSSGSFPGTTQPGQANAPGGLRALSQLTPAQLAALSTAQQIQLAAMLSKNPEKVWGWWTTLSDAQRATLLTHLSPFLGRLDGLPPVVRVAANRTNAATDLAANEAELARLRALPGNPENANKIALLETENGYLKRAVDGSVQLYLYDRDASRVVEVVGDLSQTPTNVIYYNPGTFTGMPDFWKGGVQEMANALIQGHPGAMVFVNKDGVFPGENDSTLGGPDFSRIMEANAMSSTDVTARRLASLQAGLDATPAFAAAQQDAIGHSWGLANVTASEVAGAHYDQVVSLSGAWMPPTWSPDPTTSYVDYSYPDILQVGQELAVVGDNNVPRRSDSGFSWDGYYQAPSAWDLVDNHNLIVTDDQANRDLIADVRRQLH</sequence>
<evidence type="ECO:0000313" key="1">
    <source>
        <dbReference type="EMBL" id="NYK08823.1"/>
    </source>
</evidence>
<dbReference type="AlphaFoldDB" id="A0A853DMJ5"/>
<gene>
    <name evidence="1" type="ORF">HNR14_000704</name>
</gene>
<dbReference type="EMBL" id="JACCHJ010000001">
    <property type="protein sequence ID" value="NYK08823.1"/>
    <property type="molecule type" value="Genomic_DNA"/>
</dbReference>
<organism evidence="1 2">
    <name type="scientific">Leifsonia naganoensis</name>
    <dbReference type="NCBI Taxonomy" id="150025"/>
    <lineage>
        <taxon>Bacteria</taxon>
        <taxon>Bacillati</taxon>
        <taxon>Actinomycetota</taxon>
        <taxon>Actinomycetes</taxon>
        <taxon>Micrococcales</taxon>
        <taxon>Microbacteriaceae</taxon>
        <taxon>Leifsonia</taxon>
    </lineage>
</organism>
<keyword evidence="2" id="KW-1185">Reference proteome</keyword>
<accession>A0A853DMJ5</accession>
<evidence type="ECO:0000313" key="2">
    <source>
        <dbReference type="Proteomes" id="UP000521075"/>
    </source>
</evidence>